<dbReference type="PANTHER" id="PTHR45080">
    <property type="entry name" value="CONTACTIN 5"/>
    <property type="match status" value="1"/>
</dbReference>
<dbReference type="GO" id="GO:0008046">
    <property type="term" value="F:axon guidance receptor activity"/>
    <property type="evidence" value="ECO:0007669"/>
    <property type="project" value="TreeGrafter"/>
</dbReference>
<evidence type="ECO:0000256" key="6">
    <source>
        <dbReference type="ARBA" id="ARBA00023157"/>
    </source>
</evidence>
<comment type="subcellular location">
    <subcellularLocation>
        <location evidence="1">Cell membrane</location>
    </subcellularLocation>
</comment>
<organism evidence="11 12">
    <name type="scientific">Pygocentrus nattereri</name>
    <name type="common">Red-bellied piranha</name>
    <dbReference type="NCBI Taxonomy" id="42514"/>
    <lineage>
        <taxon>Eukaryota</taxon>
        <taxon>Metazoa</taxon>
        <taxon>Chordata</taxon>
        <taxon>Craniata</taxon>
        <taxon>Vertebrata</taxon>
        <taxon>Euteleostomi</taxon>
        <taxon>Actinopterygii</taxon>
        <taxon>Neopterygii</taxon>
        <taxon>Teleostei</taxon>
        <taxon>Ostariophysi</taxon>
        <taxon>Characiformes</taxon>
        <taxon>Characoidei</taxon>
        <taxon>Pygocentrus</taxon>
    </lineage>
</organism>
<reference evidence="11 12" key="1">
    <citation type="submission" date="2020-10" db="EMBL/GenBank/DDBJ databases">
        <title>Pygocentrus nattereri (red-bellied piranha) genome, fPygNat1, primary haplotype.</title>
        <authorList>
            <person name="Myers G."/>
            <person name="Meyer A."/>
            <person name="Karagic N."/>
            <person name="Pippel M."/>
            <person name="Winkler S."/>
            <person name="Tracey A."/>
            <person name="Wood J."/>
            <person name="Formenti G."/>
            <person name="Howe K."/>
            <person name="Fedrigo O."/>
            <person name="Jarvis E.D."/>
        </authorList>
    </citation>
    <scope>NUCLEOTIDE SEQUENCE [LARGE SCALE GENOMIC DNA]</scope>
</reference>
<reference evidence="11" key="3">
    <citation type="submission" date="2025-09" db="UniProtKB">
        <authorList>
            <consortium name="Ensembl"/>
        </authorList>
    </citation>
    <scope>IDENTIFICATION</scope>
</reference>
<evidence type="ECO:0000256" key="5">
    <source>
        <dbReference type="ARBA" id="ARBA00023136"/>
    </source>
</evidence>
<sequence length="381" mass="40650">MDFVRAAVILSSLLVAALAQKPVLSIEPRSAAIKQDETISFRCRVVSGSQPVQLEWKRVNNQALGDNVKVGPDGSVLTIAYARPSNQGQYRCIATNAQGKTTINTVLTIKQVPKVWVTPSSPVMARMGGALSLECSASGKPRPSITWLKQEWGSENVLISTTTDTKLVLQMTVMAPEDAGMFVCRAQSSQGSAEEKVELRMAGGAEPRASVSQTDIKAVEGQMVTMHCQATGSPSPVISWSKLRAPLPWQHRAEGGTLTLTSVGRQDSGQYICNATNAAGYSEAYVQLEVDTPPYATSIPDQVVARRGETLRLQCIAHGSHPISYRWSRVGGASLSSGAKVTKDGMLTIAQLKVSDSGNYKCVASNHVGTGETFASVTVRA</sequence>
<feature type="domain" description="Ig-like" evidence="10">
    <location>
        <begin position="22"/>
        <end position="108"/>
    </location>
</feature>
<keyword evidence="6" id="KW-1015">Disulfide bond</keyword>
<evidence type="ECO:0000256" key="3">
    <source>
        <dbReference type="ARBA" id="ARBA00022729"/>
    </source>
</evidence>
<keyword evidence="7" id="KW-0325">Glycoprotein</keyword>
<dbReference type="InterPro" id="IPR036179">
    <property type="entry name" value="Ig-like_dom_sf"/>
</dbReference>
<accession>A0A3B4DT15</accession>
<dbReference type="GO" id="GO:0043025">
    <property type="term" value="C:neuronal cell body"/>
    <property type="evidence" value="ECO:0007669"/>
    <property type="project" value="TreeGrafter"/>
</dbReference>
<dbReference type="GO" id="GO:0050808">
    <property type="term" value="P:synapse organization"/>
    <property type="evidence" value="ECO:0007669"/>
    <property type="project" value="TreeGrafter"/>
</dbReference>
<evidence type="ECO:0000256" key="2">
    <source>
        <dbReference type="ARBA" id="ARBA00022475"/>
    </source>
</evidence>
<dbReference type="GeneTree" id="ENSGT00940000156670"/>
<feature type="domain" description="Ig-like" evidence="10">
    <location>
        <begin position="294"/>
        <end position="378"/>
    </location>
</feature>
<dbReference type="InterPro" id="IPR007110">
    <property type="entry name" value="Ig-like_dom"/>
</dbReference>
<keyword evidence="4" id="KW-0677">Repeat</keyword>
<evidence type="ECO:0000259" key="10">
    <source>
        <dbReference type="PROSITE" id="PS50835"/>
    </source>
</evidence>
<feature type="chain" id="PRO_5043881962" description="Ig-like domain-containing protein" evidence="9">
    <location>
        <begin position="20"/>
        <end position="381"/>
    </location>
</feature>
<evidence type="ECO:0000256" key="9">
    <source>
        <dbReference type="SAM" id="SignalP"/>
    </source>
</evidence>
<name>A0A3B4DT15_PYGNA</name>
<dbReference type="GO" id="GO:0005886">
    <property type="term" value="C:plasma membrane"/>
    <property type="evidence" value="ECO:0007669"/>
    <property type="project" value="UniProtKB-SubCell"/>
</dbReference>
<dbReference type="InterPro" id="IPR013783">
    <property type="entry name" value="Ig-like_fold"/>
</dbReference>
<evidence type="ECO:0000256" key="1">
    <source>
        <dbReference type="ARBA" id="ARBA00004236"/>
    </source>
</evidence>
<dbReference type="OMA" id="HPIQFVW"/>
<dbReference type="FunFam" id="2.60.40.10:FF:000005">
    <property type="entry name" value="Neuronal cell adhesion molecule"/>
    <property type="match status" value="1"/>
</dbReference>
<evidence type="ECO:0000313" key="12">
    <source>
        <dbReference type="Proteomes" id="UP001501920"/>
    </source>
</evidence>
<evidence type="ECO:0000256" key="8">
    <source>
        <dbReference type="ARBA" id="ARBA00023319"/>
    </source>
</evidence>
<dbReference type="Gene3D" id="2.60.40.10">
    <property type="entry name" value="Immunoglobulins"/>
    <property type="match status" value="4"/>
</dbReference>
<keyword evidence="8" id="KW-0393">Immunoglobulin domain</keyword>
<feature type="signal peptide" evidence="9">
    <location>
        <begin position="1"/>
        <end position="19"/>
    </location>
</feature>
<reference evidence="11" key="2">
    <citation type="submission" date="2025-08" db="UniProtKB">
        <authorList>
            <consortium name="Ensembl"/>
        </authorList>
    </citation>
    <scope>IDENTIFICATION</scope>
</reference>
<keyword evidence="3 9" id="KW-0732">Signal</keyword>
<feature type="domain" description="Ig-like" evidence="10">
    <location>
        <begin position="207"/>
        <end position="289"/>
    </location>
</feature>
<dbReference type="InterPro" id="IPR003598">
    <property type="entry name" value="Ig_sub2"/>
</dbReference>
<dbReference type="PROSITE" id="PS50835">
    <property type="entry name" value="IG_LIKE"/>
    <property type="match status" value="4"/>
</dbReference>
<keyword evidence="12" id="KW-1185">Reference proteome</keyword>
<keyword evidence="2" id="KW-1003">Cell membrane</keyword>
<dbReference type="SUPFAM" id="SSF48726">
    <property type="entry name" value="Immunoglobulin"/>
    <property type="match status" value="4"/>
</dbReference>
<feature type="domain" description="Ig-like" evidence="10">
    <location>
        <begin position="113"/>
        <end position="200"/>
    </location>
</feature>
<dbReference type="SMART" id="SM00408">
    <property type="entry name" value="IGc2"/>
    <property type="match status" value="4"/>
</dbReference>
<evidence type="ECO:0000256" key="4">
    <source>
        <dbReference type="ARBA" id="ARBA00022737"/>
    </source>
</evidence>
<dbReference type="GO" id="GO:0007156">
    <property type="term" value="P:homophilic cell adhesion via plasma membrane adhesion molecules"/>
    <property type="evidence" value="ECO:0007669"/>
    <property type="project" value="TreeGrafter"/>
</dbReference>
<evidence type="ECO:0000313" key="11">
    <source>
        <dbReference type="Ensembl" id="ENSPNAP00000026114.2"/>
    </source>
</evidence>
<keyword evidence="5" id="KW-0472">Membrane</keyword>
<dbReference type="PANTHER" id="PTHR45080:SF8">
    <property type="entry name" value="IG-LIKE DOMAIN-CONTAINING PROTEIN"/>
    <property type="match status" value="1"/>
</dbReference>
<dbReference type="SMART" id="SM00409">
    <property type="entry name" value="IG"/>
    <property type="match status" value="4"/>
</dbReference>
<dbReference type="RefSeq" id="XP_017540912.2">
    <property type="nucleotide sequence ID" value="XM_017685423.2"/>
</dbReference>
<dbReference type="GO" id="GO:0030424">
    <property type="term" value="C:axon"/>
    <property type="evidence" value="ECO:0007669"/>
    <property type="project" value="TreeGrafter"/>
</dbReference>
<dbReference type="Pfam" id="PF13927">
    <property type="entry name" value="Ig_3"/>
    <property type="match status" value="4"/>
</dbReference>
<dbReference type="InterPro" id="IPR050958">
    <property type="entry name" value="Cell_Adh-Cytoskel_Orgn"/>
</dbReference>
<dbReference type="Ensembl" id="ENSPNAT00000005920.2">
    <property type="protein sequence ID" value="ENSPNAP00000026114.2"/>
    <property type="gene ID" value="ENSPNAG00000011403.2"/>
</dbReference>
<dbReference type="InterPro" id="IPR003599">
    <property type="entry name" value="Ig_sub"/>
</dbReference>
<dbReference type="GeneID" id="108413076"/>
<dbReference type="Proteomes" id="UP001501920">
    <property type="component" value="Chromosome 12"/>
</dbReference>
<protein>
    <recommendedName>
        <fullName evidence="10">Ig-like domain-containing protein</fullName>
    </recommendedName>
</protein>
<proteinExistence type="predicted"/>
<evidence type="ECO:0000256" key="7">
    <source>
        <dbReference type="ARBA" id="ARBA00023180"/>
    </source>
</evidence>
<dbReference type="AlphaFoldDB" id="A0A3B4DT15"/>
<dbReference type="FunFam" id="2.60.40.10:FF:000357">
    <property type="entry name" value="Fc receptor like 1"/>
    <property type="match status" value="2"/>
</dbReference>
<dbReference type="OrthoDB" id="10055367at2759"/>